<dbReference type="GO" id="GO:0008094">
    <property type="term" value="F:ATP-dependent activity, acting on DNA"/>
    <property type="evidence" value="ECO:0007669"/>
    <property type="project" value="TreeGrafter"/>
</dbReference>
<keyword evidence="5" id="KW-0378">Hydrolase</keyword>
<dbReference type="InterPro" id="IPR058951">
    <property type="entry name" value="WHD_Rad26_CSB-like"/>
</dbReference>
<comment type="caution">
    <text evidence="14">The sequence shown here is derived from an EMBL/GenBank/DDBJ whole genome shotgun (WGS) entry which is preliminary data.</text>
</comment>
<dbReference type="Pfam" id="PF00176">
    <property type="entry name" value="SNF2-rel_dom"/>
    <property type="match status" value="1"/>
</dbReference>
<feature type="compositionally biased region" description="Acidic residues" evidence="11">
    <location>
        <begin position="9"/>
        <end position="19"/>
    </location>
</feature>
<evidence type="ECO:0000256" key="11">
    <source>
        <dbReference type="SAM" id="MobiDB-lite"/>
    </source>
</evidence>
<keyword evidence="4" id="KW-0227">DNA damage</keyword>
<dbReference type="Pfam" id="PF00271">
    <property type="entry name" value="Helicase_C"/>
    <property type="match status" value="1"/>
</dbReference>
<feature type="region of interest" description="Disordered" evidence="11">
    <location>
        <begin position="1"/>
        <end position="81"/>
    </location>
</feature>
<dbReference type="InterPro" id="IPR001650">
    <property type="entry name" value="Helicase_C-like"/>
</dbReference>
<keyword evidence="9" id="KW-0234">DNA repair</keyword>
<dbReference type="Pfam" id="PF25875">
    <property type="entry name" value="WHD_Rad26_CSB"/>
    <property type="match status" value="1"/>
</dbReference>
<evidence type="ECO:0000259" key="12">
    <source>
        <dbReference type="PROSITE" id="PS51192"/>
    </source>
</evidence>
<dbReference type="CDD" id="cd18793">
    <property type="entry name" value="SF2_C_SNF"/>
    <property type="match status" value="1"/>
</dbReference>
<organism evidence="14 15">
    <name type="scientific">Clydaea vesicula</name>
    <dbReference type="NCBI Taxonomy" id="447962"/>
    <lineage>
        <taxon>Eukaryota</taxon>
        <taxon>Fungi</taxon>
        <taxon>Fungi incertae sedis</taxon>
        <taxon>Chytridiomycota</taxon>
        <taxon>Chytridiomycota incertae sedis</taxon>
        <taxon>Chytridiomycetes</taxon>
        <taxon>Lobulomycetales</taxon>
        <taxon>Lobulomycetaceae</taxon>
        <taxon>Clydaea</taxon>
    </lineage>
</organism>
<keyword evidence="8" id="KW-0238">DNA-binding</keyword>
<dbReference type="Gene3D" id="3.40.50.300">
    <property type="entry name" value="P-loop containing nucleotide triphosphate hydrolases"/>
    <property type="match status" value="1"/>
</dbReference>
<dbReference type="InterPro" id="IPR014001">
    <property type="entry name" value="Helicase_ATP-bd"/>
</dbReference>
<dbReference type="InterPro" id="IPR027417">
    <property type="entry name" value="P-loop_NTPase"/>
</dbReference>
<evidence type="ECO:0000313" key="14">
    <source>
        <dbReference type="EMBL" id="KAJ3217093.1"/>
    </source>
</evidence>
<evidence type="ECO:0000256" key="7">
    <source>
        <dbReference type="ARBA" id="ARBA00022840"/>
    </source>
</evidence>
<proteinExistence type="inferred from homology"/>
<evidence type="ECO:0000256" key="8">
    <source>
        <dbReference type="ARBA" id="ARBA00023125"/>
    </source>
</evidence>
<sequence length="798" mass="90503">MSAIKNIISDDDGDCDSTSELEVKEYTGESRNKKKLNMDSDFDSESSEGLESGKEQAEEDEFSDSIPKKRKKNFKKPNKKKFVKAKVRSQHSMRQGMFSSPSVTLSVYYRSKGSASCRQNSEEWPCFGVLDEGHKIRNPDSDITITCKQIKTPHRIILSGTPIQNNLSELWSLYDFVFPGRLGTLPIFQTEFAVPINIGGYANATNIQVQTAYKCAVVLRDTISPYLLRRLKKDVAQDLPKKSEQVLFCRLTPLQKKLYQQFCHGEEVENIILGKRNALYGIDILRKICNHPDLLDRKVLSASHDYGSEEKSCKMLVVKSLLKMWKEGGSKTLLFVQTRQMQDILEKFLQKEGYKFLRMDGNTAIKNRQGLVDTFNNDPLIDLFLLTTKVGGLGLNLIGASRVLIFDPDWNPSTDIQARERAWRVGQKKDVTIYRLMTSGTIEEKIYHRQIFKTFLTNKVLEDPKQQRFFKQNDIHDLFKLNLPEEGENTETGDLFGSSIKDVEVMKKLKTNKTKKKKITKNNDSVDKLKKIKLLDKVSEFKGNQQEEEAGSNSDMEDELALDGEDQILKSLFKKSGVHSALKHDSIVGVHSLNREKVLVEKEATLIAEQAIAALKACRKKMRVQVGVPTWTGKFGSVGAPKSLNPKRFGNKKQNSKDEFGTKKVFQSPSKKSLSSFSSFSKFTGINSGFQPKNNGNNGNAVPSSSSILNNIRLRNLESIPKEDEVDVVNESKEVDLVKDIRNFLSLKTGHKAKSKEIVDKFKLNIKNDEVLIFRKMLKGIANFNKKEGEWVLKEDFL</sequence>
<dbReference type="PANTHER" id="PTHR45629">
    <property type="entry name" value="SNF2/RAD54 FAMILY MEMBER"/>
    <property type="match status" value="1"/>
</dbReference>
<dbReference type="PROSITE" id="PS51194">
    <property type="entry name" value="HELICASE_CTER"/>
    <property type="match status" value="1"/>
</dbReference>
<feature type="region of interest" description="Disordered" evidence="11">
    <location>
        <begin position="642"/>
        <end position="665"/>
    </location>
</feature>
<dbReference type="InterPro" id="IPR000330">
    <property type="entry name" value="SNF2_N"/>
</dbReference>
<dbReference type="CDD" id="cd22254">
    <property type="entry name" value="CSB_WHD"/>
    <property type="match status" value="1"/>
</dbReference>
<dbReference type="FunFam" id="3.40.50.10810:FF:000094">
    <property type="entry name" value="DNA excision repair protein ERCC-6"/>
    <property type="match status" value="1"/>
</dbReference>
<evidence type="ECO:0000256" key="2">
    <source>
        <dbReference type="ARBA" id="ARBA00007025"/>
    </source>
</evidence>
<keyword evidence="6" id="KW-0347">Helicase</keyword>
<dbReference type="Gene3D" id="3.40.50.10810">
    <property type="entry name" value="Tandem AAA-ATPase domain"/>
    <property type="match status" value="1"/>
</dbReference>
<dbReference type="AlphaFoldDB" id="A0AAD5U0W1"/>
<dbReference type="SMART" id="SM00490">
    <property type="entry name" value="HELICc"/>
    <property type="match status" value="1"/>
</dbReference>
<protein>
    <submittedName>
        <fullName evidence="14">Uncharacterized protein</fullName>
    </submittedName>
</protein>
<dbReference type="GO" id="GO:0005634">
    <property type="term" value="C:nucleus"/>
    <property type="evidence" value="ECO:0007669"/>
    <property type="project" value="TreeGrafter"/>
</dbReference>
<dbReference type="PANTHER" id="PTHR45629:SF7">
    <property type="entry name" value="DNA EXCISION REPAIR PROTEIN ERCC-6-RELATED"/>
    <property type="match status" value="1"/>
</dbReference>
<dbReference type="EMBL" id="JADGJW010000444">
    <property type="protein sequence ID" value="KAJ3217093.1"/>
    <property type="molecule type" value="Genomic_DNA"/>
</dbReference>
<dbReference type="GO" id="GO:0016787">
    <property type="term" value="F:hydrolase activity"/>
    <property type="evidence" value="ECO:0007669"/>
    <property type="project" value="UniProtKB-KW"/>
</dbReference>
<dbReference type="GO" id="GO:0005524">
    <property type="term" value="F:ATP binding"/>
    <property type="evidence" value="ECO:0007669"/>
    <property type="project" value="InterPro"/>
</dbReference>
<evidence type="ECO:0000256" key="3">
    <source>
        <dbReference type="ARBA" id="ARBA00022741"/>
    </source>
</evidence>
<keyword evidence="15" id="KW-1185">Reference proteome</keyword>
<evidence type="ECO:0000256" key="9">
    <source>
        <dbReference type="ARBA" id="ARBA00023204"/>
    </source>
</evidence>
<dbReference type="PROSITE" id="PS51192">
    <property type="entry name" value="HELICASE_ATP_BIND_1"/>
    <property type="match status" value="1"/>
</dbReference>
<evidence type="ECO:0000256" key="1">
    <source>
        <dbReference type="ARBA" id="ARBA00004123"/>
    </source>
</evidence>
<dbReference type="Proteomes" id="UP001211065">
    <property type="component" value="Unassembled WGS sequence"/>
</dbReference>
<keyword evidence="7" id="KW-0067">ATP-binding</keyword>
<dbReference type="InterPro" id="IPR038718">
    <property type="entry name" value="SNF2-like_sf"/>
</dbReference>
<feature type="compositionally biased region" description="Basic residues" evidence="11">
    <location>
        <begin position="68"/>
        <end position="81"/>
    </location>
</feature>
<keyword evidence="3" id="KW-0547">Nucleotide-binding</keyword>
<comment type="similarity">
    <text evidence="2">Belongs to the SNF2/RAD54 helicase family.</text>
</comment>
<dbReference type="SUPFAM" id="SSF52540">
    <property type="entry name" value="P-loop containing nucleoside triphosphate hydrolases"/>
    <property type="match status" value="2"/>
</dbReference>
<feature type="compositionally biased region" description="Basic and acidic residues" evidence="11">
    <location>
        <begin position="21"/>
        <end position="31"/>
    </location>
</feature>
<gene>
    <name evidence="14" type="ORF">HK099_005606</name>
</gene>
<comment type="subcellular location">
    <subcellularLocation>
        <location evidence="1">Nucleus</location>
    </subcellularLocation>
</comment>
<dbReference type="InterPro" id="IPR050496">
    <property type="entry name" value="SNF2_RAD54_helicase_repair"/>
</dbReference>
<evidence type="ECO:0000313" key="15">
    <source>
        <dbReference type="Proteomes" id="UP001211065"/>
    </source>
</evidence>
<name>A0AAD5U0W1_9FUNG</name>
<feature type="domain" description="Helicase C-terminal" evidence="13">
    <location>
        <begin position="317"/>
        <end position="476"/>
    </location>
</feature>
<evidence type="ECO:0000259" key="13">
    <source>
        <dbReference type="PROSITE" id="PS51194"/>
    </source>
</evidence>
<accession>A0AAD5U0W1</accession>
<dbReference type="InterPro" id="IPR049730">
    <property type="entry name" value="SNF2/RAD54-like_C"/>
</dbReference>
<dbReference type="GO" id="GO:0006283">
    <property type="term" value="P:transcription-coupled nucleotide-excision repair"/>
    <property type="evidence" value="ECO:0007669"/>
    <property type="project" value="TreeGrafter"/>
</dbReference>
<keyword evidence="10" id="KW-0539">Nucleus</keyword>
<evidence type="ECO:0000256" key="10">
    <source>
        <dbReference type="ARBA" id="ARBA00023242"/>
    </source>
</evidence>
<evidence type="ECO:0000256" key="5">
    <source>
        <dbReference type="ARBA" id="ARBA00022801"/>
    </source>
</evidence>
<evidence type="ECO:0000256" key="6">
    <source>
        <dbReference type="ARBA" id="ARBA00022806"/>
    </source>
</evidence>
<reference evidence="14" key="1">
    <citation type="submission" date="2020-05" db="EMBL/GenBank/DDBJ databases">
        <title>Phylogenomic resolution of chytrid fungi.</title>
        <authorList>
            <person name="Stajich J.E."/>
            <person name="Amses K."/>
            <person name="Simmons R."/>
            <person name="Seto K."/>
            <person name="Myers J."/>
            <person name="Bonds A."/>
            <person name="Quandt C.A."/>
            <person name="Barry K."/>
            <person name="Liu P."/>
            <person name="Grigoriev I."/>
            <person name="Longcore J.E."/>
            <person name="James T.Y."/>
        </authorList>
    </citation>
    <scope>NUCLEOTIDE SEQUENCE</scope>
    <source>
        <strain evidence="14">JEL0476</strain>
    </source>
</reference>
<feature type="domain" description="Helicase ATP-binding" evidence="12">
    <location>
        <begin position="129"/>
        <end position="180"/>
    </location>
</feature>
<evidence type="ECO:0000256" key="4">
    <source>
        <dbReference type="ARBA" id="ARBA00022763"/>
    </source>
</evidence>